<organism evidence="4">
    <name type="scientific">Rodentolepis nana</name>
    <name type="common">Dwarf tapeworm</name>
    <name type="synonym">Hymenolepis nana</name>
    <dbReference type="NCBI Taxonomy" id="102285"/>
    <lineage>
        <taxon>Eukaryota</taxon>
        <taxon>Metazoa</taxon>
        <taxon>Spiralia</taxon>
        <taxon>Lophotrochozoa</taxon>
        <taxon>Platyhelminthes</taxon>
        <taxon>Cestoda</taxon>
        <taxon>Eucestoda</taxon>
        <taxon>Cyclophyllidea</taxon>
        <taxon>Hymenolepididae</taxon>
        <taxon>Rodentolepis</taxon>
    </lineage>
</organism>
<proteinExistence type="predicted"/>
<dbReference type="EMBL" id="UZAE01012625">
    <property type="protein sequence ID" value="VDO05986.1"/>
    <property type="molecule type" value="Genomic_DNA"/>
</dbReference>
<evidence type="ECO:0000313" key="4">
    <source>
        <dbReference type="WBParaSite" id="HNAJ_0000947801-mRNA-1"/>
    </source>
</evidence>
<dbReference type="Proteomes" id="UP000278807">
    <property type="component" value="Unassembled WGS sequence"/>
</dbReference>
<name>A0A0R3TPR1_RODNA</name>
<reference evidence="4" key="1">
    <citation type="submission" date="2017-02" db="UniProtKB">
        <authorList>
            <consortium name="WormBaseParasite"/>
        </authorList>
    </citation>
    <scope>IDENTIFICATION</scope>
</reference>
<evidence type="ECO:0000256" key="1">
    <source>
        <dbReference type="SAM" id="Phobius"/>
    </source>
</evidence>
<keyword evidence="1" id="KW-1133">Transmembrane helix</keyword>
<evidence type="ECO:0000313" key="2">
    <source>
        <dbReference type="EMBL" id="VDO05986.1"/>
    </source>
</evidence>
<dbReference type="AlphaFoldDB" id="A0A0R3TPR1"/>
<feature type="transmembrane region" description="Helical" evidence="1">
    <location>
        <begin position="53"/>
        <end position="72"/>
    </location>
</feature>
<reference evidence="2 3" key="2">
    <citation type="submission" date="2018-11" db="EMBL/GenBank/DDBJ databases">
        <authorList>
            <consortium name="Pathogen Informatics"/>
        </authorList>
    </citation>
    <scope>NUCLEOTIDE SEQUENCE [LARGE SCALE GENOMIC DNA]</scope>
</reference>
<sequence length="73" mass="7907">MQTGGHPSRHSLGNAVIQSVFLYTPCLSSAVCQQRRHRLVGEKGSESTLISRALLAHLVIIILPKLALTAQMT</sequence>
<keyword evidence="1" id="KW-0812">Transmembrane</keyword>
<protein>
    <submittedName>
        <fullName evidence="4">Secreted protein</fullName>
    </submittedName>
</protein>
<evidence type="ECO:0000313" key="3">
    <source>
        <dbReference type="Proteomes" id="UP000278807"/>
    </source>
</evidence>
<accession>A0A0R3TPR1</accession>
<keyword evidence="3" id="KW-1185">Reference proteome</keyword>
<dbReference type="WBParaSite" id="HNAJ_0000947801-mRNA-1">
    <property type="protein sequence ID" value="HNAJ_0000947801-mRNA-1"/>
    <property type="gene ID" value="HNAJ_0000947801"/>
</dbReference>
<gene>
    <name evidence="2" type="ORF">HNAJ_LOCUS9473</name>
</gene>
<feature type="transmembrane region" description="Helical" evidence="1">
    <location>
        <begin position="12"/>
        <end position="32"/>
    </location>
</feature>
<keyword evidence="1" id="KW-0472">Membrane</keyword>